<comment type="caution">
    <text evidence="2">The sequence shown here is derived from an EMBL/GenBank/DDBJ whole genome shotgun (WGS) entry which is preliminary data.</text>
</comment>
<feature type="compositionally biased region" description="Polar residues" evidence="1">
    <location>
        <begin position="264"/>
        <end position="281"/>
    </location>
</feature>
<dbReference type="AlphaFoldDB" id="A0A922FNX3"/>
<protein>
    <submittedName>
        <fullName evidence="2">Uncharacterized protein</fullName>
    </submittedName>
</protein>
<feature type="compositionally biased region" description="Basic residues" evidence="1">
    <location>
        <begin position="299"/>
        <end position="314"/>
    </location>
</feature>
<feature type="region of interest" description="Disordered" evidence="1">
    <location>
        <begin position="225"/>
        <end position="345"/>
    </location>
</feature>
<feature type="region of interest" description="Disordered" evidence="1">
    <location>
        <begin position="44"/>
        <end position="80"/>
    </location>
</feature>
<feature type="compositionally biased region" description="Basic and acidic residues" evidence="1">
    <location>
        <begin position="329"/>
        <end position="345"/>
    </location>
</feature>
<name>A0A922FNX3_CARIL</name>
<dbReference type="EMBL" id="CM031826">
    <property type="protein sequence ID" value="KAG6725806.1"/>
    <property type="molecule type" value="Genomic_DNA"/>
</dbReference>
<gene>
    <name evidence="2" type="ORF">I3842_02G049400</name>
</gene>
<dbReference type="PANTHER" id="PTHR37258:SF1">
    <property type="entry name" value="FANTOM PROTEIN"/>
    <property type="match status" value="1"/>
</dbReference>
<feature type="compositionally biased region" description="Basic and acidic residues" evidence="1">
    <location>
        <begin position="63"/>
        <end position="80"/>
    </location>
</feature>
<dbReference type="Proteomes" id="UP000811246">
    <property type="component" value="Chromosome 2"/>
</dbReference>
<proteinExistence type="predicted"/>
<dbReference type="PANTHER" id="PTHR37258">
    <property type="entry name" value="FANTOM PROTEIN"/>
    <property type="match status" value="1"/>
</dbReference>
<reference evidence="2" key="1">
    <citation type="submission" date="2021-01" db="EMBL/GenBank/DDBJ databases">
        <authorList>
            <person name="Lovell J.T."/>
            <person name="Bentley N."/>
            <person name="Bhattarai G."/>
            <person name="Jenkins J.W."/>
            <person name="Sreedasyam A."/>
            <person name="Alarcon Y."/>
            <person name="Bock C."/>
            <person name="Boston L."/>
            <person name="Carlson J."/>
            <person name="Cervantes K."/>
            <person name="Clermont K."/>
            <person name="Krom N."/>
            <person name="Kubenka K."/>
            <person name="Mamidi S."/>
            <person name="Mattison C."/>
            <person name="Monteros M."/>
            <person name="Pisani C."/>
            <person name="Plott C."/>
            <person name="Rajasekar S."/>
            <person name="Rhein H.S."/>
            <person name="Rohla C."/>
            <person name="Song M."/>
            <person name="Hilaire R.S."/>
            <person name="Shu S."/>
            <person name="Wells L."/>
            <person name="Wang X."/>
            <person name="Webber J."/>
            <person name="Heerema R.J."/>
            <person name="Klein P."/>
            <person name="Conner P."/>
            <person name="Grauke L."/>
            <person name="Grimwood J."/>
            <person name="Schmutz J."/>
            <person name="Randall J.J."/>
        </authorList>
    </citation>
    <scope>NUCLEOTIDE SEQUENCE</scope>
    <source>
        <tissue evidence="2">Leaf</tissue>
    </source>
</reference>
<feature type="region of interest" description="Disordered" evidence="1">
    <location>
        <begin position="133"/>
        <end position="189"/>
    </location>
</feature>
<accession>A0A922FNX3</accession>
<evidence type="ECO:0000313" key="2">
    <source>
        <dbReference type="EMBL" id="KAG6725806.1"/>
    </source>
</evidence>
<sequence length="345" mass="38562">MLCSVPSPGKSGTNWLDRLRTNKGFLTSSDEDNLDNNLGLDHFLHDENPSESTRSNSGCTPSGHERVANRAGHEGGHQRQEKLCSIMSNVLSELFFMDGDARIKSSKLSGNKLPRKQAIPKSLTTSAISNMHLQHQKQQEVKSPACASKDDNGPRTASLNSDINSKETKEGNVGEEEEERVEEDKGERELVGYSRSEVTVIDTSFGVWKSDKVVYRRKNMWKVREKRGKVRSFGRKKRKLGSGVRDDDNSDDENVGGVMKKTKVSSSESVAALNKGQNSQTDTREEVCKDRPDVLTQVPKRRFHFSRSPRKSRKGGSPVILIKGVPTSKKQDEKPLRKCHKDGER</sequence>
<feature type="compositionally biased region" description="Polar residues" evidence="1">
    <location>
        <begin position="50"/>
        <end position="60"/>
    </location>
</feature>
<evidence type="ECO:0000256" key="1">
    <source>
        <dbReference type="SAM" id="MobiDB-lite"/>
    </source>
</evidence>
<feature type="compositionally biased region" description="Basic and acidic residues" evidence="1">
    <location>
        <begin position="282"/>
        <end position="293"/>
    </location>
</feature>
<organism evidence="2 3">
    <name type="scientific">Carya illinoinensis</name>
    <name type="common">Pecan</name>
    <dbReference type="NCBI Taxonomy" id="32201"/>
    <lineage>
        <taxon>Eukaryota</taxon>
        <taxon>Viridiplantae</taxon>
        <taxon>Streptophyta</taxon>
        <taxon>Embryophyta</taxon>
        <taxon>Tracheophyta</taxon>
        <taxon>Spermatophyta</taxon>
        <taxon>Magnoliopsida</taxon>
        <taxon>eudicotyledons</taxon>
        <taxon>Gunneridae</taxon>
        <taxon>Pentapetalae</taxon>
        <taxon>rosids</taxon>
        <taxon>fabids</taxon>
        <taxon>Fagales</taxon>
        <taxon>Juglandaceae</taxon>
        <taxon>Carya</taxon>
    </lineage>
</organism>
<feature type="compositionally biased region" description="Basic residues" evidence="1">
    <location>
        <begin position="225"/>
        <end position="240"/>
    </location>
</feature>
<evidence type="ECO:0000313" key="3">
    <source>
        <dbReference type="Proteomes" id="UP000811246"/>
    </source>
</evidence>